<dbReference type="PANTHER" id="PTHR33406">
    <property type="entry name" value="MEMBRANE PROTEIN MJ1562-RELATED"/>
    <property type="match status" value="1"/>
</dbReference>
<keyword evidence="5 7" id="KW-0472">Membrane</keyword>
<feature type="region of interest" description="Disordered" evidence="6">
    <location>
        <begin position="798"/>
        <end position="838"/>
    </location>
</feature>
<evidence type="ECO:0000256" key="3">
    <source>
        <dbReference type="ARBA" id="ARBA00022692"/>
    </source>
</evidence>
<dbReference type="PATRIC" id="fig|1232683.4.peg.252"/>
<evidence type="ECO:0000256" key="2">
    <source>
        <dbReference type="ARBA" id="ARBA00022475"/>
    </source>
</evidence>
<feature type="transmembrane region" description="Helical" evidence="7">
    <location>
        <begin position="626"/>
        <end position="644"/>
    </location>
</feature>
<dbReference type="OrthoDB" id="5963930at2"/>
<evidence type="ECO:0000259" key="8">
    <source>
        <dbReference type="PROSITE" id="PS50156"/>
    </source>
</evidence>
<name>A0A081G3E5_9GAMM</name>
<feature type="transmembrane region" description="Helical" evidence="7">
    <location>
        <begin position="680"/>
        <end position="698"/>
    </location>
</feature>
<dbReference type="SUPFAM" id="SSF82866">
    <property type="entry name" value="Multidrug efflux transporter AcrB transmembrane domain"/>
    <property type="match status" value="2"/>
</dbReference>
<organism evidence="9 10">
    <name type="scientific">Marinobacterium lacunae</name>
    <dbReference type="NCBI Taxonomy" id="1232683"/>
    <lineage>
        <taxon>Bacteria</taxon>
        <taxon>Pseudomonadati</taxon>
        <taxon>Pseudomonadota</taxon>
        <taxon>Gammaproteobacteria</taxon>
        <taxon>Oceanospirillales</taxon>
        <taxon>Oceanospirillaceae</taxon>
        <taxon>Marinobacterium</taxon>
    </lineage>
</organism>
<keyword evidence="3 7" id="KW-0812">Transmembrane</keyword>
<dbReference type="STRING" id="1232683.ADIMK_0257"/>
<proteinExistence type="predicted"/>
<feature type="transmembrane region" description="Helical" evidence="7">
    <location>
        <begin position="334"/>
        <end position="353"/>
    </location>
</feature>
<dbReference type="GO" id="GO:0005886">
    <property type="term" value="C:plasma membrane"/>
    <property type="evidence" value="ECO:0007669"/>
    <property type="project" value="UniProtKB-SubCell"/>
</dbReference>
<sequence>MDKHSAEAHKATHWLHAFEQRVFDYPKTILGLILLATLFFAAQVPNLKVYSDFADLLPQTHPYIQLHNEIKESFGGANVIIVGVEFTEHDIFDNAALARIHRITQAVDSLPGVNHNLVASLTHRNSRKVWLTPEGNVNSESYYNPEHTDLTPEQLDQLRKDVVADARVYGPLVSPDMHMALVKAQLIEGQLDYAATFDKIQQLRELEAAPGVKIHVTGQPMLVGWAYQYLDQILTIFLFTALIMVSLLIFYFRKAYGILIPLAGVIVSSIWGVGIISLFGYNLDPLSLVIPFLISARAMSHGIQLVERYYQELSGHADHHLAARLTFESLFRPGSLGVVSDAIGLLLIAIGSIPLNTKMAHYASIWALSIILTVLLAVPLLLSILPKPRHIEIKHNLFRNVGFMCADLISGPRAAKRALMLALFLLAGGFYFSSKVVIGESEPGSPILYQDHDYNRSSTAVNDAFPGSEEMYIVAQTTEKGGIKRPEVLKALADLERTMLLDPGVGGAKGAPDLVMQVNRLLHNTDPRWLQIPDDQSYVGGLMYTYMMSNPIPGALNEFIDTDERIANLVFYYKDHQGETIRRAIHTAKQWIAENEGRVDGLTIRLAGGTIGVIASQNEAAFETNLWVLPLVFLLIFLFVTLFYSSLMAGAMMFGAMLFATTLTYAYMGLVGMGINSNTVPIIAVGVGVGIDYSIYMMDRIRAEMTSLGDLGQAVRRAIRTTGLAVSFTAITLIAGIVMWVLLSDLRFQADAALLLIVMVVLNGAAAMLLVPSWVLAFKPKFICTAYVDEDGVIHADDSRSSDDAEAEPVGKGEPVYQASETLSDATAKPSLVMTTKA</sequence>
<dbReference type="Gene3D" id="1.20.1640.10">
    <property type="entry name" value="Multidrug efflux transporter AcrB transmembrane domain"/>
    <property type="match status" value="2"/>
</dbReference>
<keyword evidence="4 7" id="KW-1133">Transmembrane helix</keyword>
<evidence type="ECO:0000313" key="10">
    <source>
        <dbReference type="Proteomes" id="UP000028252"/>
    </source>
</evidence>
<dbReference type="AlphaFoldDB" id="A0A081G3E5"/>
<feature type="domain" description="SSD" evidence="8">
    <location>
        <begin position="265"/>
        <end position="387"/>
    </location>
</feature>
<dbReference type="InterPro" id="IPR004869">
    <property type="entry name" value="MMPL_dom"/>
</dbReference>
<evidence type="ECO:0000256" key="5">
    <source>
        <dbReference type="ARBA" id="ARBA00023136"/>
    </source>
</evidence>
<reference evidence="9 10" key="1">
    <citation type="submission" date="2014-04" db="EMBL/GenBank/DDBJ databases">
        <title>Marinobacterium kochiensis sp. nov., isolated from sediment sample collected from Kochi backwaters in Kerala, India.</title>
        <authorList>
            <person name="Singh A."/>
            <person name="Pinnaka A.K."/>
        </authorList>
    </citation>
    <scope>NUCLEOTIDE SEQUENCE [LARGE SCALE GENOMIC DNA]</scope>
    <source>
        <strain evidence="9 10">AK27</strain>
    </source>
</reference>
<dbReference type="Proteomes" id="UP000028252">
    <property type="component" value="Unassembled WGS sequence"/>
</dbReference>
<feature type="transmembrane region" description="Helical" evidence="7">
    <location>
        <begin position="233"/>
        <end position="252"/>
    </location>
</feature>
<feature type="transmembrane region" description="Helical" evidence="7">
    <location>
        <begin position="365"/>
        <end position="385"/>
    </location>
</feature>
<accession>A0A081G3E5</accession>
<evidence type="ECO:0000256" key="4">
    <source>
        <dbReference type="ARBA" id="ARBA00022989"/>
    </source>
</evidence>
<protein>
    <submittedName>
        <fullName evidence="9">Putative transporter</fullName>
    </submittedName>
</protein>
<evidence type="ECO:0000256" key="7">
    <source>
        <dbReference type="SAM" id="Phobius"/>
    </source>
</evidence>
<comment type="caution">
    <text evidence="9">The sequence shown here is derived from an EMBL/GenBank/DDBJ whole genome shotgun (WGS) entry which is preliminary data.</text>
</comment>
<feature type="transmembrane region" description="Helical" evidence="7">
    <location>
        <begin position="258"/>
        <end position="281"/>
    </location>
</feature>
<feature type="transmembrane region" description="Helical" evidence="7">
    <location>
        <begin position="28"/>
        <end position="47"/>
    </location>
</feature>
<feature type="transmembrane region" description="Helical" evidence="7">
    <location>
        <begin position="719"/>
        <end position="742"/>
    </location>
</feature>
<dbReference type="InterPro" id="IPR050545">
    <property type="entry name" value="Mycobact_MmpL"/>
</dbReference>
<dbReference type="Pfam" id="PF03176">
    <property type="entry name" value="MMPL"/>
    <property type="match status" value="2"/>
</dbReference>
<evidence type="ECO:0000256" key="6">
    <source>
        <dbReference type="SAM" id="MobiDB-lite"/>
    </source>
</evidence>
<keyword evidence="2" id="KW-1003">Cell membrane</keyword>
<comment type="subcellular location">
    <subcellularLocation>
        <location evidence="1">Cell membrane</location>
        <topology evidence="1">Multi-pass membrane protein</topology>
    </subcellularLocation>
</comment>
<gene>
    <name evidence="9" type="ORF">ADIMK_0257</name>
</gene>
<dbReference type="EMBL" id="JMQN01000011">
    <property type="protein sequence ID" value="KEA65300.1"/>
    <property type="molecule type" value="Genomic_DNA"/>
</dbReference>
<dbReference type="PANTHER" id="PTHR33406:SF10">
    <property type="entry name" value="SSD DOMAIN-CONTAINING PROTEIN"/>
    <property type="match status" value="1"/>
</dbReference>
<evidence type="ECO:0000313" key="9">
    <source>
        <dbReference type="EMBL" id="KEA65300.1"/>
    </source>
</evidence>
<keyword evidence="10" id="KW-1185">Reference proteome</keyword>
<feature type="transmembrane region" description="Helical" evidence="7">
    <location>
        <begin position="651"/>
        <end position="668"/>
    </location>
</feature>
<feature type="transmembrane region" description="Helical" evidence="7">
    <location>
        <begin position="754"/>
        <end position="777"/>
    </location>
</feature>
<dbReference type="eggNOG" id="COG1033">
    <property type="taxonomic scope" value="Bacteria"/>
</dbReference>
<dbReference type="RefSeq" id="WP_036182708.1">
    <property type="nucleotide sequence ID" value="NZ_JMQN01000011.1"/>
</dbReference>
<evidence type="ECO:0000256" key="1">
    <source>
        <dbReference type="ARBA" id="ARBA00004651"/>
    </source>
</evidence>
<dbReference type="PROSITE" id="PS50156">
    <property type="entry name" value="SSD"/>
    <property type="match status" value="1"/>
</dbReference>
<dbReference type="InterPro" id="IPR000731">
    <property type="entry name" value="SSD"/>
</dbReference>